<reference evidence="1 2" key="1">
    <citation type="submission" date="2020-04" db="EMBL/GenBank/DDBJ databases">
        <title>Metagenomic profiling of ammonia- and methane-oxidizing microorganisms in a Dutch drinking water treatment plant.</title>
        <authorList>
            <person name="Poghosyan L."/>
            <person name="Leucker S."/>
        </authorList>
    </citation>
    <scope>NUCLEOTIDE SEQUENCE [LARGE SCALE GENOMIC DNA]</scope>
    <source>
        <strain evidence="1">S-RSF-IL-03</strain>
    </source>
</reference>
<evidence type="ECO:0008006" key="3">
    <source>
        <dbReference type="Google" id="ProtNLM"/>
    </source>
</evidence>
<dbReference type="EMBL" id="JABFRW010000031">
    <property type="protein sequence ID" value="NOT33159.1"/>
    <property type="molecule type" value="Genomic_DNA"/>
</dbReference>
<gene>
    <name evidence="1" type="ORF">HOP12_03215</name>
</gene>
<sequence length="290" mass="31813">MQLPRIGGYIQLREVAQERVGLTASLNRARISVDGNAASGFSYRLLAEFEASAGARNPAMVSLREAIVRWSRGSFGLTAGQFKTPFSREYLLPVPVLETPDFAAVVDSLAPRCDVGLMGEYAFGPFATLSLGVFNGEGQNAIANRDSLVLAVARIVARPVAQVGLGASFARDGPDSLRWGIEANIEQQGGLLRGEYILRHRRGRAHDRDDFGWYLLAAYRVVPQLQLVARAERFERPAFGPTRRVEAATLGGIVELVPNRIRLLVDGVRRRTGAQRNRSDVLIAQLQARF</sequence>
<dbReference type="Gene3D" id="2.40.160.10">
    <property type="entry name" value="Porin"/>
    <property type="match status" value="1"/>
</dbReference>
<dbReference type="AlphaFoldDB" id="A0A849SVG3"/>
<dbReference type="SUPFAM" id="SSF56935">
    <property type="entry name" value="Porins"/>
    <property type="match status" value="1"/>
</dbReference>
<dbReference type="InterPro" id="IPR023614">
    <property type="entry name" value="Porin_dom_sf"/>
</dbReference>
<evidence type="ECO:0000313" key="2">
    <source>
        <dbReference type="Proteomes" id="UP000580839"/>
    </source>
</evidence>
<organism evidence="1 2">
    <name type="scientific">Eiseniibacteriota bacterium</name>
    <dbReference type="NCBI Taxonomy" id="2212470"/>
    <lineage>
        <taxon>Bacteria</taxon>
        <taxon>Candidatus Eiseniibacteriota</taxon>
    </lineage>
</organism>
<accession>A0A849SVG3</accession>
<evidence type="ECO:0000313" key="1">
    <source>
        <dbReference type="EMBL" id="NOT33159.1"/>
    </source>
</evidence>
<proteinExistence type="predicted"/>
<dbReference type="InterPro" id="IPR010870">
    <property type="entry name" value="Porin_O/P"/>
</dbReference>
<dbReference type="Proteomes" id="UP000580839">
    <property type="component" value="Unassembled WGS sequence"/>
</dbReference>
<dbReference type="Pfam" id="PF07396">
    <property type="entry name" value="Porin_O_P"/>
    <property type="match status" value="1"/>
</dbReference>
<name>A0A849SVG3_UNCEI</name>
<protein>
    <recommendedName>
        <fullName evidence="3">Porin</fullName>
    </recommendedName>
</protein>
<comment type="caution">
    <text evidence="1">The sequence shown here is derived from an EMBL/GenBank/DDBJ whole genome shotgun (WGS) entry which is preliminary data.</text>
</comment>